<accession>A0ACA9RE01</accession>
<name>A0ACA9RE01_9GLOM</name>
<evidence type="ECO:0000313" key="1">
    <source>
        <dbReference type="EMBL" id="CAG8788644.1"/>
    </source>
</evidence>
<gene>
    <name evidence="1" type="ORF">SPELUC_LOCUS17025</name>
</gene>
<organism evidence="1 2">
    <name type="scientific">Cetraspora pellucida</name>
    <dbReference type="NCBI Taxonomy" id="1433469"/>
    <lineage>
        <taxon>Eukaryota</taxon>
        <taxon>Fungi</taxon>
        <taxon>Fungi incertae sedis</taxon>
        <taxon>Mucoromycota</taxon>
        <taxon>Glomeromycotina</taxon>
        <taxon>Glomeromycetes</taxon>
        <taxon>Diversisporales</taxon>
        <taxon>Gigasporaceae</taxon>
        <taxon>Cetraspora</taxon>
    </lineage>
</organism>
<feature type="non-terminal residue" evidence="1">
    <location>
        <position position="1"/>
    </location>
</feature>
<feature type="non-terminal residue" evidence="1">
    <location>
        <position position="107"/>
    </location>
</feature>
<dbReference type="EMBL" id="CAJVPW010066909">
    <property type="protein sequence ID" value="CAG8788644.1"/>
    <property type="molecule type" value="Genomic_DNA"/>
</dbReference>
<sequence length="107" mass="12172">FFMANAYVHTMCADKIYGAELKLTFDPKLPVAGQTITINITGDFNRPITETTYIYIKLLEGSYYDKEPIEMYKYYQKLCIGNETLCPISAGKKIEVITDLTIPSDIK</sequence>
<keyword evidence="2" id="KW-1185">Reference proteome</keyword>
<reference evidence="1" key="1">
    <citation type="submission" date="2021-06" db="EMBL/GenBank/DDBJ databases">
        <authorList>
            <person name="Kallberg Y."/>
            <person name="Tangrot J."/>
            <person name="Rosling A."/>
        </authorList>
    </citation>
    <scope>NUCLEOTIDE SEQUENCE</scope>
    <source>
        <strain evidence="1">28 12/20/2015</strain>
    </source>
</reference>
<dbReference type="Proteomes" id="UP000789366">
    <property type="component" value="Unassembled WGS sequence"/>
</dbReference>
<comment type="caution">
    <text evidence="1">The sequence shown here is derived from an EMBL/GenBank/DDBJ whole genome shotgun (WGS) entry which is preliminary data.</text>
</comment>
<evidence type="ECO:0000313" key="2">
    <source>
        <dbReference type="Proteomes" id="UP000789366"/>
    </source>
</evidence>
<protein>
    <submittedName>
        <fullName evidence="1">10690_t:CDS:1</fullName>
    </submittedName>
</protein>
<proteinExistence type="predicted"/>